<dbReference type="OrthoDB" id="545910at2759"/>
<feature type="region of interest" description="Disordered" evidence="8">
    <location>
        <begin position="1167"/>
        <end position="1281"/>
    </location>
</feature>
<reference evidence="10" key="1">
    <citation type="submission" date="2020-11" db="EMBL/GenBank/DDBJ databases">
        <authorList>
            <person name="Tran Van P."/>
        </authorList>
    </citation>
    <scope>NUCLEOTIDE SEQUENCE</scope>
</reference>
<feature type="chain" id="PRO_5043321884" evidence="9">
    <location>
        <begin position="26"/>
        <end position="1829"/>
    </location>
</feature>
<dbReference type="SUPFAM" id="SSF51197">
    <property type="entry name" value="Clavaminate synthase-like"/>
    <property type="match status" value="1"/>
</dbReference>
<dbReference type="InterPro" id="IPR003107">
    <property type="entry name" value="HAT"/>
</dbReference>
<sequence length="1829" mass="202975">MSHGTCFKVATAALTVVFLPNPAELWPHLPEACEQVTTDQSAATSEIRPTEEETHVVYDKAPDVLKSNLDDIMAFYRAQRDRPIMGMGPNPYQTPIPALNRPGTEHEFYSQRSTSHTGTSEEPQSLLQVGLPQTSHYPPPTSYPNNQFSAPPQRGSGTHYQPPFSSAGEEYLDASDPNEFFIPAAFDRPPTVRVDVTSNAEGACANQNPTPATTGGQPAGVDTQNQAPPGPQIDLAAGMSILGQYWEYVKSNPHDFNGWSSLLAHVETLDNLDACRGVYNAFLPLYPYCYAYWKRYCDLERRHGNNERAMCILDRGLEAIPLSIHLWIAYLTFYRDMLKDDPDSEAKIRRQCERAIATAGLDFHSDPLWEFYIQWEADNNRLRFVTSLYRRLINTPTKLYNKHWENFLQHIRDHHPRSTLFCGEYEALKKESCEELKIPYEEEPAIPDNTPAGPPFEKSTPNSQPDEKLPSVIKEKLVAGVLEAHERTSKEVAKRWKMEDKIKRPYFHVKPLDQKQLKNWRAYLEFEEGEGDHERVVILYERALIACAHYEEFWCKYARYMENYASRGAILALEAKVFSVKAESVFVAVSLPEDGAEISGRHSLFCGTDKDGEKVVEVPSDSVEVHPTDRPGIGVFGWRRAAAVHPNCSTVFWATREGDEAVNDVGERWGGVSAARSHPSPRSCGGRRGPQVPVAEVPQPPTAPVELPIPGDLTWSEVVPERSVPGLPIPKEEARRLLSKNGEKKPPVDKGAPVVVGLSGEEEDAIKAEMAAAAQRAMAKARELLGGRPMEAKTEENDDPVIHKISTFELPDAKVLHFAENDCASWLPPVPPQGATHEATASPLQPPRRRFGASLILSYTYRNVALRSFLIPDISHVPLVDGVSSGLSSMKKTPLEAIREVYRRACIVHCPSKPLSRLQWAKFEEEEGNLDQSRELIEQVEAQYPSLMLAQVQRVNLERRLGNLAKAEELFEHYKGGETSKSAASWWAIKHARFCFKILGKPDKALAIIRKAMKRDKSNPSLFHAVLDVCYQRYPVDMKGFCAASDLALRNKELAPQHKLEFARKKMMFLREFGQLKALRRATEEYLELRRQVPVDPASHRALPVTRTVEVQTDSSAEGEKEVDKKEPKDKKFNAVPAPEEDYGFVTRHYSSYEDAKQVEYKKLTDKGYKDKRDDPSDEDEDEGEVVDEAALKGRKNRKKRKAAREVEEDGKSVIRTADGQLVPKYVLPPKLPKLKKRPAESSSGSSKKKKKKKSKDVESADEGQVDEPIPPQLNPPASDQNVLNIPDWFVKDGGELLISETSNGRSILRYWPRFFNDRGNLRMLKSLRSSVKWHQKRIRIAGQYKNQPRLVSWFGPCDYSYQGIVMEMDDNWPPELLDLLHRIISFTGTEYNSCFLNLYRSGNDSIAWHSDDHPALGRNPTIATVSLGAVRSMELVKKHGVTHMLRFPLLPGSLFVMEGSTQEDWLHQVPKDMDVQGERISLVFRVMYAMDGDGGEATQGALDSASPVSSPEGDENAAMGGPRGMPGGVPRPAMHLQMPPHMLPPPVSQQGPHPQQMRPPLMGLPPLGPGGMPVNQGPAMGHTLGPPPIQGAPPQMMNNAQPGAPPFFRNPPPMGPGDQGFMNTPPPGFPPIQLPQGTGGPIVVESLGAPPSTQSTIPLGLGATPISGGFGGAPPSSLRDQPGALPRFSPNIPPPRLLTFQRGLPAPTSIRHPPVSTSGPPPFHATGPSRSETPSHPHQNRSPLIGTAPNRPLLGDSPNMPSAPPRHPGMGSSHNLGNEVFPAPTLRKSQEQALTTPAETDHPWGIQATRELRGEEAEIKNEMRSAAS</sequence>
<proteinExistence type="inferred from homology"/>
<dbReference type="GO" id="GO:0071004">
    <property type="term" value="C:U2-type prespliceosome"/>
    <property type="evidence" value="ECO:0007669"/>
    <property type="project" value="TreeGrafter"/>
</dbReference>
<evidence type="ECO:0000256" key="6">
    <source>
        <dbReference type="ARBA" id="ARBA00023242"/>
    </source>
</evidence>
<evidence type="ECO:0000256" key="9">
    <source>
        <dbReference type="SAM" id="SignalP"/>
    </source>
</evidence>
<feature type="compositionally biased region" description="Acidic residues" evidence="8">
    <location>
        <begin position="1176"/>
        <end position="1188"/>
    </location>
</feature>
<keyword evidence="3" id="KW-0507">mRNA processing</keyword>
<dbReference type="Pfam" id="PF23241">
    <property type="entry name" value="HAT_PRP39_C"/>
    <property type="match status" value="2"/>
</dbReference>
<gene>
    <name evidence="10" type="ORF">CTOB1V02_LOCUS2874</name>
</gene>
<feature type="compositionally biased region" description="Basic residues" evidence="8">
    <location>
        <begin position="1193"/>
        <end position="1203"/>
    </location>
</feature>
<dbReference type="PROSITE" id="PS51471">
    <property type="entry name" value="FE2OG_OXY"/>
    <property type="match status" value="1"/>
</dbReference>
<feature type="compositionally biased region" description="Polar residues" evidence="8">
    <location>
        <begin position="1729"/>
        <end position="1743"/>
    </location>
</feature>
<comment type="cofactor">
    <cofactor evidence="1">
        <name>Fe(2+)</name>
        <dbReference type="ChEBI" id="CHEBI:29033"/>
    </cofactor>
</comment>
<evidence type="ECO:0000256" key="3">
    <source>
        <dbReference type="ARBA" id="ARBA00022664"/>
    </source>
</evidence>
<dbReference type="GO" id="GO:0000243">
    <property type="term" value="C:commitment complex"/>
    <property type="evidence" value="ECO:0007669"/>
    <property type="project" value="TreeGrafter"/>
</dbReference>
<dbReference type="EMBL" id="OB660467">
    <property type="protein sequence ID" value="CAD7224925.1"/>
    <property type="molecule type" value="Genomic_DNA"/>
</dbReference>
<dbReference type="GO" id="GO:0000395">
    <property type="term" value="P:mRNA 5'-splice site recognition"/>
    <property type="evidence" value="ECO:0007669"/>
    <property type="project" value="TreeGrafter"/>
</dbReference>
<dbReference type="Pfam" id="PF23240">
    <property type="entry name" value="HAT_PRP39_N"/>
    <property type="match status" value="1"/>
</dbReference>
<organism evidence="10">
    <name type="scientific">Cyprideis torosa</name>
    <dbReference type="NCBI Taxonomy" id="163714"/>
    <lineage>
        <taxon>Eukaryota</taxon>
        <taxon>Metazoa</taxon>
        <taxon>Ecdysozoa</taxon>
        <taxon>Arthropoda</taxon>
        <taxon>Crustacea</taxon>
        <taxon>Oligostraca</taxon>
        <taxon>Ostracoda</taxon>
        <taxon>Podocopa</taxon>
        <taxon>Podocopida</taxon>
        <taxon>Cytherocopina</taxon>
        <taxon>Cytheroidea</taxon>
        <taxon>Cytherideidae</taxon>
        <taxon>Cyprideis</taxon>
    </lineage>
</organism>
<dbReference type="InterPro" id="IPR011990">
    <property type="entry name" value="TPR-like_helical_dom_sf"/>
</dbReference>
<keyword evidence="4" id="KW-0677">Repeat</keyword>
<feature type="region of interest" description="Disordered" evidence="8">
    <location>
        <begin position="1100"/>
        <end position="1136"/>
    </location>
</feature>
<dbReference type="PANTHER" id="PTHR17204">
    <property type="entry name" value="PRE-MRNA PROCESSING PROTEIN PRP39-RELATED"/>
    <property type="match status" value="1"/>
</dbReference>
<evidence type="ECO:0000256" key="1">
    <source>
        <dbReference type="ARBA" id="ARBA00001954"/>
    </source>
</evidence>
<dbReference type="Gene3D" id="1.25.40.10">
    <property type="entry name" value="Tetratricopeptide repeat domain"/>
    <property type="match status" value="3"/>
</dbReference>
<dbReference type="GO" id="GO:0030627">
    <property type="term" value="F:pre-mRNA 5'-splice site binding"/>
    <property type="evidence" value="ECO:0007669"/>
    <property type="project" value="TreeGrafter"/>
</dbReference>
<protein>
    <submittedName>
        <fullName evidence="10">Uncharacterized protein</fullName>
    </submittedName>
</protein>
<name>A0A7R8ZHU8_9CRUS</name>
<evidence type="ECO:0000313" key="10">
    <source>
        <dbReference type="EMBL" id="CAD7224925.1"/>
    </source>
</evidence>
<feature type="compositionally biased region" description="Basic and acidic residues" evidence="8">
    <location>
        <begin position="1204"/>
        <end position="1213"/>
    </location>
</feature>
<evidence type="ECO:0000256" key="2">
    <source>
        <dbReference type="ARBA" id="ARBA00004123"/>
    </source>
</evidence>
<feature type="compositionally biased region" description="Polar residues" evidence="8">
    <location>
        <begin position="143"/>
        <end position="159"/>
    </location>
</feature>
<accession>A0A7R8ZHU8</accession>
<dbReference type="InterPro" id="IPR037151">
    <property type="entry name" value="AlkB-like_sf"/>
</dbReference>
<keyword evidence="5" id="KW-0508">mRNA splicing</keyword>
<keyword evidence="9" id="KW-0732">Signal</keyword>
<dbReference type="InterPro" id="IPR059164">
    <property type="entry name" value="HAT_PRP39_C"/>
</dbReference>
<dbReference type="Gene3D" id="2.60.120.590">
    <property type="entry name" value="Alpha-ketoglutarate-dependent dioxygenase AlkB-like"/>
    <property type="match status" value="1"/>
</dbReference>
<feature type="signal peptide" evidence="9">
    <location>
        <begin position="1"/>
        <end position="25"/>
    </location>
</feature>
<dbReference type="Pfam" id="PF13532">
    <property type="entry name" value="2OG-FeII_Oxy_2"/>
    <property type="match status" value="1"/>
</dbReference>
<dbReference type="SUPFAM" id="SSF48452">
    <property type="entry name" value="TPR-like"/>
    <property type="match status" value="3"/>
</dbReference>
<evidence type="ECO:0000256" key="4">
    <source>
        <dbReference type="ARBA" id="ARBA00022737"/>
    </source>
</evidence>
<feature type="region of interest" description="Disordered" evidence="8">
    <location>
        <begin position="101"/>
        <end position="161"/>
    </location>
</feature>
<feature type="region of interest" description="Disordered" evidence="8">
    <location>
        <begin position="442"/>
        <end position="468"/>
    </location>
</feature>
<comment type="similarity">
    <text evidence="7">Belongs to the PRP39 family.</text>
</comment>
<feature type="compositionally biased region" description="Basic and acidic residues" evidence="8">
    <location>
        <begin position="1118"/>
        <end position="1133"/>
    </location>
</feature>
<keyword evidence="6" id="KW-0539">Nucleus</keyword>
<feature type="region of interest" description="Disordered" evidence="8">
    <location>
        <begin position="1496"/>
        <end position="1527"/>
    </location>
</feature>
<evidence type="ECO:0000256" key="7">
    <source>
        <dbReference type="ARBA" id="ARBA00038019"/>
    </source>
</evidence>
<dbReference type="InterPro" id="IPR005123">
    <property type="entry name" value="Oxoglu/Fe-dep_dioxygenase_dom"/>
</dbReference>
<evidence type="ECO:0000256" key="5">
    <source>
        <dbReference type="ARBA" id="ARBA00023187"/>
    </source>
</evidence>
<feature type="compositionally biased region" description="Polar residues" evidence="8">
    <location>
        <begin position="110"/>
        <end position="136"/>
    </location>
</feature>
<dbReference type="GO" id="GO:0005685">
    <property type="term" value="C:U1 snRNP"/>
    <property type="evidence" value="ECO:0007669"/>
    <property type="project" value="TreeGrafter"/>
</dbReference>
<feature type="region of interest" description="Disordered" evidence="8">
    <location>
        <begin position="1666"/>
        <end position="1807"/>
    </location>
</feature>
<evidence type="ECO:0000256" key="8">
    <source>
        <dbReference type="SAM" id="MobiDB-lite"/>
    </source>
</evidence>
<dbReference type="SMART" id="SM00386">
    <property type="entry name" value="HAT"/>
    <property type="match status" value="6"/>
</dbReference>
<dbReference type="PANTHER" id="PTHR17204:SF5">
    <property type="entry name" value="PRE-MRNA-PROCESSING FACTOR 39"/>
    <property type="match status" value="1"/>
</dbReference>
<feature type="region of interest" description="Disordered" evidence="8">
    <location>
        <begin position="672"/>
        <end position="691"/>
    </location>
</feature>
<dbReference type="InterPro" id="IPR027450">
    <property type="entry name" value="AlkB-like"/>
</dbReference>
<dbReference type="FunFam" id="1.25.40.10:FF:000091">
    <property type="entry name" value="Pre-mRNA-processing factor 39"/>
    <property type="match status" value="1"/>
</dbReference>
<comment type="subcellular location">
    <subcellularLocation>
        <location evidence="2">Nucleus</location>
    </subcellularLocation>
</comment>